<reference evidence="4 5" key="1">
    <citation type="submission" date="2018-06" db="EMBL/GenBank/DDBJ databases">
        <title>Comparative genomics of Brasilonema spp. strains.</title>
        <authorList>
            <person name="Alvarenga D.O."/>
            <person name="Fiore M.F."/>
            <person name="Varani A.M."/>
        </authorList>
    </citation>
    <scope>NUCLEOTIDE SEQUENCE [LARGE SCALE GENOMIC DNA]</scope>
    <source>
        <strain evidence="4 5">SPC951</strain>
    </source>
</reference>
<accession>A0ABX1PFQ2</accession>
<dbReference type="EMBL" id="QMEB01000296">
    <property type="protein sequence ID" value="NMG22691.1"/>
    <property type="molecule type" value="Genomic_DNA"/>
</dbReference>
<evidence type="ECO:0000313" key="4">
    <source>
        <dbReference type="EMBL" id="NMG22691.1"/>
    </source>
</evidence>
<dbReference type="InterPro" id="IPR020472">
    <property type="entry name" value="WD40_PAC1"/>
</dbReference>
<evidence type="ECO:0000256" key="3">
    <source>
        <dbReference type="PROSITE-ProRule" id="PRU00221"/>
    </source>
</evidence>
<gene>
    <name evidence="4" type="ORF">DP116_25910</name>
</gene>
<dbReference type="InterPro" id="IPR036322">
    <property type="entry name" value="WD40_repeat_dom_sf"/>
</dbReference>
<feature type="repeat" description="WD" evidence="3">
    <location>
        <begin position="156"/>
        <end position="197"/>
    </location>
</feature>
<organism evidence="4 5">
    <name type="scientific">Brasilonema bromeliae SPC951</name>
    <dbReference type="NCBI Taxonomy" id="385972"/>
    <lineage>
        <taxon>Bacteria</taxon>
        <taxon>Bacillati</taxon>
        <taxon>Cyanobacteriota</taxon>
        <taxon>Cyanophyceae</taxon>
        <taxon>Nostocales</taxon>
        <taxon>Scytonemataceae</taxon>
        <taxon>Brasilonema</taxon>
        <taxon>Bromeliae group (in: Brasilonema)</taxon>
    </lineage>
</organism>
<dbReference type="RefSeq" id="WP_169157877.1">
    <property type="nucleotide sequence ID" value="NZ_CAWPJE010000300.1"/>
</dbReference>
<dbReference type="PANTHER" id="PTHR19848">
    <property type="entry name" value="WD40 REPEAT PROTEIN"/>
    <property type="match status" value="1"/>
</dbReference>
<dbReference type="PROSITE" id="PS00678">
    <property type="entry name" value="WD_REPEATS_1"/>
    <property type="match status" value="4"/>
</dbReference>
<dbReference type="CDD" id="cd00200">
    <property type="entry name" value="WD40"/>
    <property type="match status" value="1"/>
</dbReference>
<dbReference type="PANTHER" id="PTHR19848:SF8">
    <property type="entry name" value="F-BOX AND WD REPEAT DOMAIN CONTAINING 7"/>
    <property type="match status" value="1"/>
</dbReference>
<evidence type="ECO:0000256" key="2">
    <source>
        <dbReference type="ARBA" id="ARBA00022737"/>
    </source>
</evidence>
<dbReference type="InterPro" id="IPR019775">
    <property type="entry name" value="WD40_repeat_CS"/>
</dbReference>
<dbReference type="InterPro" id="IPR011044">
    <property type="entry name" value="Quino_amine_DH_bsu"/>
</dbReference>
<dbReference type="PROSITE" id="PS50294">
    <property type="entry name" value="WD_REPEATS_REGION"/>
    <property type="match status" value="6"/>
</dbReference>
<dbReference type="PROSITE" id="PS50082">
    <property type="entry name" value="WD_REPEATS_2"/>
    <property type="match status" value="7"/>
</dbReference>
<sequence>MGDVRTRLTELSSEEIELFLGDVPRLWLEGRQVKKFCRLLSDFDFIEAKINHPKFGVQALIEDYDLIDDAELSTYPEYDAQTVKALKLIQGALRLSAHILIQDTNQLAGQLSGRLLHFDAPEIQKLLQQIPQSQTTCLRSLTSSLTTPNEPLIRTLTGHSGSLWSVTVTPDGEQVISGSQDGTIKIWNLNLGNLIYTISAHDDSVDTIAITADGLYVISGSRDTTIKIWNLKTGQLVRTLRGHYGSVNTVILTPDGSKIISASSDDTLKIWNIKTGEVLHTLIGHTRSVQAVTIVFSKNNKWVISGSYDKTIKVWNLETGKEELALNESHWVGCITATPDGKRVISALEDGTLTVWKVGTWEKEYILKGHNNSVRTVAVTPDGKRIISGSSYDGTLKIWKVETWENEATFTGHTAWVLAVAVTPNAKQIISASGNNIFSSEFTIKVWSLEKCIEAFSLKAERNTITAHSDSVEVVAFTPDGKYVISAAKDDNFKLWEVGTWENEASFTGESKSALALGDYAVITGYADLIFEQNESALTLVGGYSDYKVFELKAGDVKCTLHSINNTLPFLLATTADGKRQIWSSGDETLKVWDVSARQFIASFTGESEIRCCAIAPDGVTIVAGEASGRLHFLRLEGIEA</sequence>
<dbReference type="SMART" id="SM00320">
    <property type="entry name" value="WD40"/>
    <property type="match status" value="10"/>
</dbReference>
<keyword evidence="2" id="KW-0677">Repeat</keyword>
<evidence type="ECO:0008006" key="6">
    <source>
        <dbReference type="Google" id="ProtNLM"/>
    </source>
</evidence>
<feature type="repeat" description="WD" evidence="3">
    <location>
        <begin position="367"/>
        <end position="409"/>
    </location>
</feature>
<dbReference type="InterPro" id="IPR001680">
    <property type="entry name" value="WD40_rpt"/>
</dbReference>
<evidence type="ECO:0000256" key="1">
    <source>
        <dbReference type="ARBA" id="ARBA00022574"/>
    </source>
</evidence>
<dbReference type="SUPFAM" id="SSF50978">
    <property type="entry name" value="WD40 repeat-like"/>
    <property type="match status" value="1"/>
</dbReference>
<dbReference type="Proteomes" id="UP000718564">
    <property type="component" value="Unassembled WGS sequence"/>
</dbReference>
<dbReference type="Gene3D" id="1.25.40.370">
    <property type="match status" value="1"/>
</dbReference>
<name>A0ABX1PFQ2_9CYAN</name>
<dbReference type="Pfam" id="PF00400">
    <property type="entry name" value="WD40"/>
    <property type="match status" value="8"/>
</dbReference>
<dbReference type="PRINTS" id="PR00320">
    <property type="entry name" value="GPROTEINBRPT"/>
</dbReference>
<feature type="repeat" description="WD" evidence="3">
    <location>
        <begin position="325"/>
        <end position="358"/>
    </location>
</feature>
<dbReference type="SUPFAM" id="SSF50969">
    <property type="entry name" value="YVTN repeat-like/Quinoprotein amine dehydrogenase"/>
    <property type="match status" value="1"/>
</dbReference>
<proteinExistence type="predicted"/>
<keyword evidence="5" id="KW-1185">Reference proteome</keyword>
<evidence type="ECO:0000313" key="5">
    <source>
        <dbReference type="Proteomes" id="UP000718564"/>
    </source>
</evidence>
<comment type="caution">
    <text evidence="4">The sequence shown here is derived from an EMBL/GenBank/DDBJ whole genome shotgun (WGS) entry which is preliminary data.</text>
</comment>
<feature type="repeat" description="WD" evidence="3">
    <location>
        <begin position="240"/>
        <end position="281"/>
    </location>
</feature>
<feature type="repeat" description="WD" evidence="3">
    <location>
        <begin position="465"/>
        <end position="506"/>
    </location>
</feature>
<protein>
    <recommendedName>
        <fullName evidence="6">WD40 repeat domain-containing protein</fullName>
    </recommendedName>
</protein>
<dbReference type="Gene3D" id="2.130.10.10">
    <property type="entry name" value="YVTN repeat-like/Quinoprotein amine dehydrogenase"/>
    <property type="match status" value="3"/>
</dbReference>
<dbReference type="InterPro" id="IPR015943">
    <property type="entry name" value="WD40/YVTN_repeat-like_dom_sf"/>
</dbReference>
<keyword evidence="1 3" id="KW-0853">WD repeat</keyword>
<feature type="repeat" description="WD" evidence="3">
    <location>
        <begin position="198"/>
        <end position="239"/>
    </location>
</feature>
<feature type="repeat" description="WD" evidence="3">
    <location>
        <begin position="282"/>
        <end position="325"/>
    </location>
</feature>